<dbReference type="Gene3D" id="3.30.70.100">
    <property type="match status" value="1"/>
</dbReference>
<dbReference type="GO" id="GO:0005829">
    <property type="term" value="C:cytosol"/>
    <property type="evidence" value="ECO:0007669"/>
    <property type="project" value="TreeGrafter"/>
</dbReference>
<dbReference type="InterPro" id="IPR011008">
    <property type="entry name" value="Dimeric_a/b-barrel"/>
</dbReference>
<keyword evidence="2" id="KW-0560">Oxidoreductase</keyword>
<dbReference type="GO" id="GO:0004497">
    <property type="term" value="F:monooxygenase activity"/>
    <property type="evidence" value="ECO:0007669"/>
    <property type="project" value="UniProtKB-KW"/>
</dbReference>
<name>A0A4V3P0B2_9BACT</name>
<evidence type="ECO:0000259" key="1">
    <source>
        <dbReference type="PROSITE" id="PS51725"/>
    </source>
</evidence>
<proteinExistence type="predicted"/>
<sequence>MICVLASIRVKEGAREAFLKIFNENVPKVKGEAGCIEYFPALDIDAALPVQVRDERVVTIIEKWQSVEALHAHLASPHMLDYKERVQDLVEDVTLKVLQPV</sequence>
<dbReference type="EMBL" id="SRSC01000001">
    <property type="protein sequence ID" value="TGU74922.1"/>
    <property type="molecule type" value="Genomic_DNA"/>
</dbReference>
<dbReference type="Proteomes" id="UP000306416">
    <property type="component" value="Unassembled WGS sequence"/>
</dbReference>
<evidence type="ECO:0000313" key="2">
    <source>
        <dbReference type="EMBL" id="TGU74922.1"/>
    </source>
</evidence>
<comment type="caution">
    <text evidence="2">The sequence shown here is derived from an EMBL/GenBank/DDBJ whole genome shotgun (WGS) entry which is preliminary data.</text>
</comment>
<dbReference type="RefSeq" id="WP_135869239.1">
    <property type="nucleotide sequence ID" value="NZ_SRSC01000001.1"/>
</dbReference>
<dbReference type="PROSITE" id="PS51725">
    <property type="entry name" value="ABM"/>
    <property type="match status" value="1"/>
</dbReference>
<dbReference type="Pfam" id="PF03992">
    <property type="entry name" value="ABM"/>
    <property type="match status" value="1"/>
</dbReference>
<protein>
    <submittedName>
        <fullName evidence="2">Antibiotic biosynthesis monooxygenase</fullName>
    </submittedName>
</protein>
<dbReference type="InterPro" id="IPR050744">
    <property type="entry name" value="AI-2_Isomerase_LsrG"/>
</dbReference>
<reference evidence="2 3" key="1">
    <citation type="submission" date="2019-04" db="EMBL/GenBank/DDBJ databases">
        <title>Geobacter oryzae sp. nov., ferric-reducing bacteria isolated from paddy soil.</title>
        <authorList>
            <person name="Xu Z."/>
            <person name="Masuda Y."/>
            <person name="Itoh H."/>
            <person name="Senoo K."/>
        </authorList>
    </citation>
    <scope>NUCLEOTIDE SEQUENCE [LARGE SCALE GENOMIC DNA]</scope>
    <source>
        <strain evidence="2 3">Red111</strain>
    </source>
</reference>
<keyword evidence="3" id="KW-1185">Reference proteome</keyword>
<dbReference type="AlphaFoldDB" id="A0A4V3P0B2"/>
<dbReference type="PANTHER" id="PTHR33336">
    <property type="entry name" value="QUINOL MONOOXYGENASE YGIN-RELATED"/>
    <property type="match status" value="1"/>
</dbReference>
<dbReference type="InterPro" id="IPR007138">
    <property type="entry name" value="ABM_dom"/>
</dbReference>
<gene>
    <name evidence="2" type="ORF">E4633_05550</name>
</gene>
<dbReference type="SUPFAM" id="SSF54909">
    <property type="entry name" value="Dimeric alpha+beta barrel"/>
    <property type="match status" value="1"/>
</dbReference>
<keyword evidence="2" id="KW-0503">Monooxygenase</keyword>
<feature type="domain" description="ABM" evidence="1">
    <location>
        <begin position="2"/>
        <end position="98"/>
    </location>
</feature>
<organism evidence="2 3">
    <name type="scientific">Geomonas terrae</name>
    <dbReference type="NCBI Taxonomy" id="2562681"/>
    <lineage>
        <taxon>Bacteria</taxon>
        <taxon>Pseudomonadati</taxon>
        <taxon>Thermodesulfobacteriota</taxon>
        <taxon>Desulfuromonadia</taxon>
        <taxon>Geobacterales</taxon>
        <taxon>Geobacteraceae</taxon>
        <taxon>Geomonas</taxon>
    </lineage>
</organism>
<dbReference type="PANTHER" id="PTHR33336:SF3">
    <property type="entry name" value="ABM DOMAIN-CONTAINING PROTEIN"/>
    <property type="match status" value="1"/>
</dbReference>
<evidence type="ECO:0000313" key="3">
    <source>
        <dbReference type="Proteomes" id="UP000306416"/>
    </source>
</evidence>
<accession>A0A4V3P0B2</accession>